<keyword evidence="2" id="KW-0689">Ribosomal protein</keyword>
<organism evidence="1 2">
    <name type="scientific">Galendromus occidentalis</name>
    <name type="common">western predatory mite</name>
    <dbReference type="NCBI Taxonomy" id="34638"/>
    <lineage>
        <taxon>Eukaryota</taxon>
        <taxon>Metazoa</taxon>
        <taxon>Ecdysozoa</taxon>
        <taxon>Arthropoda</taxon>
        <taxon>Chelicerata</taxon>
        <taxon>Arachnida</taxon>
        <taxon>Acari</taxon>
        <taxon>Parasitiformes</taxon>
        <taxon>Mesostigmata</taxon>
        <taxon>Gamasina</taxon>
        <taxon>Phytoseioidea</taxon>
        <taxon>Phytoseiidae</taxon>
        <taxon>Typhlodrominae</taxon>
        <taxon>Galendromus</taxon>
    </lineage>
</organism>
<gene>
    <name evidence="2" type="primary">LOC100897926</name>
</gene>
<reference evidence="2" key="1">
    <citation type="submission" date="2025-08" db="UniProtKB">
        <authorList>
            <consortium name="RefSeq"/>
        </authorList>
    </citation>
    <scope>IDENTIFICATION</scope>
</reference>
<proteinExistence type="predicted"/>
<evidence type="ECO:0000313" key="2">
    <source>
        <dbReference type="RefSeq" id="XP_003744569.1"/>
    </source>
</evidence>
<dbReference type="GO" id="GO:0005761">
    <property type="term" value="C:mitochondrial ribosome"/>
    <property type="evidence" value="ECO:0007669"/>
    <property type="project" value="InterPro"/>
</dbReference>
<sequence>MRLTQVLFGVFKKKGIRGQPFRFTKHTPGKIDIGKHRIVPDVKTGHKLKMWERLAIEEENILYISNPYLTKEEDRHVPREIVQLGCRKFEAHQRPPFKRRPLRSVYFGEILDGLNATRQWENY</sequence>
<dbReference type="Proteomes" id="UP000694867">
    <property type="component" value="Unplaced"/>
</dbReference>
<dbReference type="AlphaFoldDB" id="A0AAJ6QUS0"/>
<accession>A0AAJ6QUS0</accession>
<dbReference type="PANTHER" id="PTHR14520:SF4">
    <property type="entry name" value="LARGE RIBOSOMAL SUBUNIT PROTEIN ML63"/>
    <property type="match status" value="1"/>
</dbReference>
<keyword evidence="2" id="KW-0687">Ribonucleoprotein</keyword>
<protein>
    <submittedName>
        <fullName evidence="2">Ribosomal protein 63, mitochondrial</fullName>
    </submittedName>
</protein>
<keyword evidence="1" id="KW-1185">Reference proteome</keyword>
<dbReference type="RefSeq" id="XP_003744569.1">
    <property type="nucleotide sequence ID" value="XM_003744521.2"/>
</dbReference>
<dbReference type="Pfam" id="PF14978">
    <property type="entry name" value="MRP-63"/>
    <property type="match status" value="1"/>
</dbReference>
<dbReference type="GeneID" id="100897926"/>
<evidence type="ECO:0000313" key="1">
    <source>
        <dbReference type="Proteomes" id="UP000694867"/>
    </source>
</evidence>
<dbReference type="KEGG" id="goe:100897926"/>
<dbReference type="GO" id="GO:0003735">
    <property type="term" value="F:structural constituent of ribosome"/>
    <property type="evidence" value="ECO:0007669"/>
    <property type="project" value="TreeGrafter"/>
</dbReference>
<dbReference type="PANTHER" id="PTHR14520">
    <property type="entry name" value="MITOCHONDRIAL RIBOSOMAL PROTEIN 63"/>
    <property type="match status" value="1"/>
</dbReference>
<dbReference type="GO" id="GO:0032543">
    <property type="term" value="P:mitochondrial translation"/>
    <property type="evidence" value="ECO:0007669"/>
    <property type="project" value="TreeGrafter"/>
</dbReference>
<dbReference type="InterPro" id="IPR016576">
    <property type="entry name" value="Ribosomal_mL63"/>
</dbReference>
<name>A0AAJ6QUS0_9ACAR</name>